<protein>
    <submittedName>
        <fullName evidence="2">Tetratricopeptide repeat protein 39B-like</fullName>
    </submittedName>
</protein>
<dbReference type="AlphaFoldDB" id="A0A7F5RCH3"/>
<gene>
    <name evidence="2" type="primary">LOC108742883</name>
</gene>
<organism evidence="1 2">
    <name type="scientific">Agrilus planipennis</name>
    <name type="common">Emerald ash borer</name>
    <name type="synonym">Agrilus marcopoli</name>
    <dbReference type="NCBI Taxonomy" id="224129"/>
    <lineage>
        <taxon>Eukaryota</taxon>
        <taxon>Metazoa</taxon>
        <taxon>Ecdysozoa</taxon>
        <taxon>Arthropoda</taxon>
        <taxon>Hexapoda</taxon>
        <taxon>Insecta</taxon>
        <taxon>Pterygota</taxon>
        <taxon>Neoptera</taxon>
        <taxon>Endopterygota</taxon>
        <taxon>Coleoptera</taxon>
        <taxon>Polyphaga</taxon>
        <taxon>Elateriformia</taxon>
        <taxon>Buprestoidea</taxon>
        <taxon>Buprestidae</taxon>
        <taxon>Agrilinae</taxon>
        <taxon>Agrilus</taxon>
    </lineage>
</organism>
<reference evidence="2" key="1">
    <citation type="submission" date="2025-08" db="UniProtKB">
        <authorList>
            <consortium name="RefSeq"/>
        </authorList>
    </citation>
    <scope>IDENTIFICATION</scope>
    <source>
        <tissue evidence="2">Entire body</tissue>
    </source>
</reference>
<dbReference type="Pfam" id="PF10300">
    <property type="entry name" value="Iml2-TPR_39"/>
    <property type="match status" value="1"/>
</dbReference>
<dbReference type="InterPro" id="IPR011990">
    <property type="entry name" value="TPR-like_helical_dom_sf"/>
</dbReference>
<evidence type="ECO:0000313" key="1">
    <source>
        <dbReference type="Proteomes" id="UP000192223"/>
    </source>
</evidence>
<dbReference type="SUPFAM" id="SSF48452">
    <property type="entry name" value="TPR-like"/>
    <property type="match status" value="1"/>
</dbReference>
<proteinExistence type="predicted"/>
<evidence type="ECO:0000313" key="2">
    <source>
        <dbReference type="RefSeq" id="XP_025833679.1"/>
    </source>
</evidence>
<dbReference type="PANTHER" id="PTHR31859">
    <property type="entry name" value="TETRATRICOPEPTIDE REPEAT PROTEIN 39 FAMILY MEMBER"/>
    <property type="match status" value="1"/>
</dbReference>
<dbReference type="KEGG" id="apln:108742883"/>
<dbReference type="PANTHER" id="PTHR31859:SF9">
    <property type="entry name" value="TETRATRICOPEPTIDE REPEAT PROTEIN 39B"/>
    <property type="match status" value="1"/>
</dbReference>
<dbReference type="Gene3D" id="1.25.40.10">
    <property type="entry name" value="Tetratricopeptide repeat domain"/>
    <property type="match status" value="1"/>
</dbReference>
<dbReference type="GeneID" id="108742883"/>
<name>A0A7F5RCH3_AGRPL</name>
<sequence>MIGDDKEKSSIEALMKKVPQYKQRIAGKSLPMEKFAIRKAERYFSQNKHLVLPLIELMFLWNLFKILKKNFRIAEGILKVIEKEEKKLEHTLSDKYQNDNKALLLLLKGACLRQMSSPLQALENLESAILMKKQIIEDNFIVPYAIVELGLLEYERGNKEKAILALEDAKKNYSGYSLESRLHFRIHTALSDLKCKD</sequence>
<dbReference type="OrthoDB" id="43460at2759"/>
<dbReference type="Proteomes" id="UP000192223">
    <property type="component" value="Unplaced"/>
</dbReference>
<keyword evidence="1" id="KW-1185">Reference proteome</keyword>
<dbReference type="InterPro" id="IPR019412">
    <property type="entry name" value="IML2/TPR_39"/>
</dbReference>
<accession>A0A7F5RCH3</accession>
<dbReference type="RefSeq" id="XP_025833679.1">
    <property type="nucleotide sequence ID" value="XM_025977894.1"/>
</dbReference>
<dbReference type="InParanoid" id="A0A7F5RCH3"/>